<feature type="signal peptide" evidence="2">
    <location>
        <begin position="1"/>
        <end position="20"/>
    </location>
</feature>
<dbReference type="RefSeq" id="WP_115099912.1">
    <property type="nucleotide sequence ID" value="NZ_QHKS01000003.1"/>
</dbReference>
<protein>
    <submittedName>
        <fullName evidence="3">DUF3443 domain-containing protein</fullName>
    </submittedName>
</protein>
<dbReference type="EMBL" id="QHKS01000003">
    <property type="protein sequence ID" value="RDK03836.1"/>
    <property type="molecule type" value="Genomic_DNA"/>
</dbReference>
<dbReference type="AlphaFoldDB" id="A0A370NE02"/>
<accession>A0A370NE02</accession>
<evidence type="ECO:0000313" key="3">
    <source>
        <dbReference type="EMBL" id="RDK03836.1"/>
    </source>
</evidence>
<organism evidence="3 4">
    <name type="scientific">Paraburkholderia lacunae</name>
    <dbReference type="NCBI Taxonomy" id="2211104"/>
    <lineage>
        <taxon>Bacteria</taxon>
        <taxon>Pseudomonadati</taxon>
        <taxon>Pseudomonadota</taxon>
        <taxon>Betaproteobacteria</taxon>
        <taxon>Burkholderiales</taxon>
        <taxon>Burkholderiaceae</taxon>
        <taxon>Paraburkholderia</taxon>
    </lineage>
</organism>
<dbReference type="Pfam" id="PF11925">
    <property type="entry name" value="DUF3443"/>
    <property type="match status" value="1"/>
</dbReference>
<comment type="caution">
    <text evidence="3">The sequence shown here is derived from an EMBL/GenBank/DDBJ whole genome shotgun (WGS) entry which is preliminary data.</text>
</comment>
<dbReference type="SUPFAM" id="SSF50630">
    <property type="entry name" value="Acid proteases"/>
    <property type="match status" value="1"/>
</dbReference>
<gene>
    <name evidence="3" type="ORF">DLM46_06415</name>
</gene>
<proteinExistence type="predicted"/>
<dbReference type="OrthoDB" id="5289858at2"/>
<evidence type="ECO:0000256" key="2">
    <source>
        <dbReference type="SAM" id="SignalP"/>
    </source>
</evidence>
<keyword evidence="4" id="KW-1185">Reference proteome</keyword>
<dbReference type="Proteomes" id="UP000254875">
    <property type="component" value="Unassembled WGS sequence"/>
</dbReference>
<evidence type="ECO:0000313" key="4">
    <source>
        <dbReference type="Proteomes" id="UP000254875"/>
    </source>
</evidence>
<feature type="region of interest" description="Disordered" evidence="1">
    <location>
        <begin position="26"/>
        <end position="53"/>
    </location>
</feature>
<reference evidence="4" key="1">
    <citation type="submission" date="2018-05" db="EMBL/GenBank/DDBJ databases">
        <authorList>
            <person name="Feng T."/>
        </authorList>
    </citation>
    <scope>NUCLEOTIDE SEQUENCE [LARGE SCALE GENOMIC DNA]</scope>
    <source>
        <strain evidence="4">S27</strain>
    </source>
</reference>
<sequence>MRKFAWILAATLGLCLTACGGGGGGSSSGSSTTSGSTTSSSSTSSSTTTSSNTLAVDASAVPTSVGPSNTAAITVSSTGIRNQPMVNVTICAPGSSGATNCSTISNVLVDTGSYGLRLFESAIPSTTFSSLTAEIDSSSSLPLAECALFGSGYAWGTVHTADVKIGGELASSVPIHVMADPNLTISAPTACKVGSALDSPSALGANGILGIGVAPQDCGSTCANAATPIAQYYYTNAGTAVNVATSAQVTNPVYLFSQDNNGVIVEMAQVSDSGSATAAGTLVFGIDTQSNNVLSGAGATLIPTDINGNFTATLNGKTLSAGAFFDSGSTALFFQDSTITRSASMFYTPTTTLGRSATLASTSPANATLGFNIANAATLLAGSNNAFNNLGVYMSSDLDLGIPAFYGRHVYYGISGRSSTGGGTGPYVAYVSN</sequence>
<keyword evidence="2" id="KW-0732">Signal</keyword>
<evidence type="ECO:0000256" key="1">
    <source>
        <dbReference type="SAM" id="MobiDB-lite"/>
    </source>
</evidence>
<name>A0A370NE02_9BURK</name>
<dbReference type="InterPro" id="IPR021109">
    <property type="entry name" value="Peptidase_aspartic_dom_sf"/>
</dbReference>
<dbReference type="InterPro" id="IPR021847">
    <property type="entry name" value="DUF3443"/>
</dbReference>
<feature type="compositionally biased region" description="Low complexity" evidence="1">
    <location>
        <begin position="28"/>
        <end position="51"/>
    </location>
</feature>
<feature type="chain" id="PRO_5016728694" evidence="2">
    <location>
        <begin position="21"/>
        <end position="433"/>
    </location>
</feature>